<evidence type="ECO:0000256" key="9">
    <source>
        <dbReference type="ARBA" id="ARBA00047944"/>
    </source>
</evidence>
<comment type="subcellular location">
    <subcellularLocation>
        <location evidence="1 10">Cytoplasm</location>
    </subcellularLocation>
</comment>
<feature type="domain" description="Ribosomal RNA small subunit methyltransferase E methyltransferase" evidence="11">
    <location>
        <begin position="76"/>
        <end position="227"/>
    </location>
</feature>
<dbReference type="InterPro" id="IPR046886">
    <property type="entry name" value="RsmE_MTase_dom"/>
</dbReference>
<proteinExistence type="inferred from homology"/>
<evidence type="ECO:0000256" key="7">
    <source>
        <dbReference type="ARBA" id="ARBA00022691"/>
    </source>
</evidence>
<comment type="catalytic activity">
    <reaction evidence="9 10">
        <text>uridine(1498) in 16S rRNA + S-adenosyl-L-methionine = N(3)-methyluridine(1498) in 16S rRNA + S-adenosyl-L-homocysteine + H(+)</text>
        <dbReference type="Rhea" id="RHEA:42920"/>
        <dbReference type="Rhea" id="RHEA-COMP:10283"/>
        <dbReference type="Rhea" id="RHEA-COMP:10284"/>
        <dbReference type="ChEBI" id="CHEBI:15378"/>
        <dbReference type="ChEBI" id="CHEBI:57856"/>
        <dbReference type="ChEBI" id="CHEBI:59789"/>
        <dbReference type="ChEBI" id="CHEBI:65315"/>
        <dbReference type="ChEBI" id="CHEBI:74502"/>
        <dbReference type="EC" id="2.1.1.193"/>
    </reaction>
</comment>
<dbReference type="PANTHER" id="PTHR30027:SF3">
    <property type="entry name" value="16S RRNA (URACIL(1498)-N(3))-METHYLTRANSFERASE"/>
    <property type="match status" value="1"/>
</dbReference>
<comment type="similarity">
    <text evidence="2 10">Belongs to the RNA methyltransferase RsmE family.</text>
</comment>
<evidence type="ECO:0000313" key="13">
    <source>
        <dbReference type="Proteomes" id="UP000034072"/>
    </source>
</evidence>
<dbReference type="EC" id="2.1.1.193" evidence="10"/>
<accession>A0A0G0T0Q3</accession>
<dbReference type="NCBIfam" id="TIGR00046">
    <property type="entry name" value="RsmE family RNA methyltransferase"/>
    <property type="match status" value="1"/>
</dbReference>
<keyword evidence="5 10" id="KW-0489">Methyltransferase</keyword>
<dbReference type="GO" id="GO:0070475">
    <property type="term" value="P:rRNA base methylation"/>
    <property type="evidence" value="ECO:0007669"/>
    <property type="project" value="TreeGrafter"/>
</dbReference>
<keyword evidence="7 10" id="KW-0949">S-adenosyl-L-methionine</keyword>
<gene>
    <name evidence="12" type="ORF">UT75_C0005G0003</name>
</gene>
<name>A0A0G0T0Q3_9BACT</name>
<sequence length="230" mass="25578">MRLYRFFVKFKINGDAVFVEDANFVNQVRNVLRMELGDSILLCDDGIDILSELESFDGNKVILKKIKESKNDSEPEKKITLYCSILKHDNFEVVAQKAVEVGATNIVPIVSARTVKTNVRLDRLEKIVKEAAEQSGRAIIPTVCGVMTFEEALTSAKSNDANIIFDVSSHDLPDKSDYGINLGIFIGPEGGWTEEEVERARINGFKVFSLGKLVLRAETAAIIATYIFAK</sequence>
<dbReference type="EMBL" id="LBXZ01000005">
    <property type="protein sequence ID" value="KKR40695.1"/>
    <property type="molecule type" value="Genomic_DNA"/>
</dbReference>
<dbReference type="Proteomes" id="UP000034072">
    <property type="component" value="Unassembled WGS sequence"/>
</dbReference>
<dbReference type="GO" id="GO:0070042">
    <property type="term" value="F:rRNA (uridine-N3-)-methyltransferase activity"/>
    <property type="evidence" value="ECO:0007669"/>
    <property type="project" value="TreeGrafter"/>
</dbReference>
<evidence type="ECO:0000256" key="5">
    <source>
        <dbReference type="ARBA" id="ARBA00022603"/>
    </source>
</evidence>
<dbReference type="PIRSF" id="PIRSF015601">
    <property type="entry name" value="MTase_slr0722"/>
    <property type="match status" value="1"/>
</dbReference>
<dbReference type="CDD" id="cd18084">
    <property type="entry name" value="RsmE-like"/>
    <property type="match status" value="1"/>
</dbReference>
<dbReference type="InterPro" id="IPR029028">
    <property type="entry name" value="Alpha/beta_knot_MTases"/>
</dbReference>
<keyword evidence="3 10" id="KW-0963">Cytoplasm</keyword>
<keyword evidence="4 10" id="KW-0698">rRNA processing</keyword>
<evidence type="ECO:0000256" key="8">
    <source>
        <dbReference type="ARBA" id="ARBA00025699"/>
    </source>
</evidence>
<dbReference type="PATRIC" id="fig|1619033.3.peg.403"/>
<dbReference type="GO" id="GO:0005737">
    <property type="term" value="C:cytoplasm"/>
    <property type="evidence" value="ECO:0007669"/>
    <property type="project" value="UniProtKB-SubCell"/>
</dbReference>
<keyword evidence="6 10" id="KW-0808">Transferase</keyword>
<comment type="function">
    <text evidence="8 10">Specifically methylates the N3 position of the uracil ring of uridine 1498 (m3U1498) in 16S rRNA. Acts on the fully assembled 30S ribosomal subunit.</text>
</comment>
<evidence type="ECO:0000256" key="6">
    <source>
        <dbReference type="ARBA" id="ARBA00022679"/>
    </source>
</evidence>
<organism evidence="12 13">
    <name type="scientific">Candidatus Yanofskybacteria bacterium GW2011_GWE2_40_11</name>
    <dbReference type="NCBI Taxonomy" id="1619033"/>
    <lineage>
        <taxon>Bacteria</taxon>
        <taxon>Candidatus Yanofskyibacteriota</taxon>
    </lineage>
</organism>
<evidence type="ECO:0000256" key="10">
    <source>
        <dbReference type="PIRNR" id="PIRNR015601"/>
    </source>
</evidence>
<reference evidence="12 13" key="1">
    <citation type="journal article" date="2015" name="Nature">
        <title>rRNA introns, odd ribosomes, and small enigmatic genomes across a large radiation of phyla.</title>
        <authorList>
            <person name="Brown C.T."/>
            <person name="Hug L.A."/>
            <person name="Thomas B.C."/>
            <person name="Sharon I."/>
            <person name="Castelle C.J."/>
            <person name="Singh A."/>
            <person name="Wilkins M.J."/>
            <person name="Williams K.H."/>
            <person name="Banfield J.F."/>
        </authorList>
    </citation>
    <scope>NUCLEOTIDE SEQUENCE [LARGE SCALE GENOMIC DNA]</scope>
</reference>
<dbReference type="InterPro" id="IPR006700">
    <property type="entry name" value="RsmE"/>
</dbReference>
<dbReference type="AlphaFoldDB" id="A0A0G0T0Q3"/>
<dbReference type="SUPFAM" id="SSF75217">
    <property type="entry name" value="alpha/beta knot"/>
    <property type="match status" value="1"/>
</dbReference>
<dbReference type="PANTHER" id="PTHR30027">
    <property type="entry name" value="RIBOSOMAL RNA SMALL SUBUNIT METHYLTRANSFERASE E"/>
    <property type="match status" value="1"/>
</dbReference>
<evidence type="ECO:0000256" key="4">
    <source>
        <dbReference type="ARBA" id="ARBA00022552"/>
    </source>
</evidence>
<dbReference type="Pfam" id="PF04452">
    <property type="entry name" value="Methyltrans_RNA"/>
    <property type="match status" value="1"/>
</dbReference>
<dbReference type="InterPro" id="IPR015947">
    <property type="entry name" value="PUA-like_sf"/>
</dbReference>
<dbReference type="Gene3D" id="3.40.1280.10">
    <property type="match status" value="1"/>
</dbReference>
<protein>
    <recommendedName>
        <fullName evidence="10">Ribosomal RNA small subunit methyltransferase E</fullName>
        <ecNumber evidence="10">2.1.1.193</ecNumber>
    </recommendedName>
</protein>
<evidence type="ECO:0000259" key="11">
    <source>
        <dbReference type="Pfam" id="PF04452"/>
    </source>
</evidence>
<evidence type="ECO:0000256" key="3">
    <source>
        <dbReference type="ARBA" id="ARBA00022490"/>
    </source>
</evidence>
<comment type="caution">
    <text evidence="12">The sequence shown here is derived from an EMBL/GenBank/DDBJ whole genome shotgun (WGS) entry which is preliminary data.</text>
</comment>
<evidence type="ECO:0000256" key="1">
    <source>
        <dbReference type="ARBA" id="ARBA00004496"/>
    </source>
</evidence>
<evidence type="ECO:0000256" key="2">
    <source>
        <dbReference type="ARBA" id="ARBA00005528"/>
    </source>
</evidence>
<dbReference type="InterPro" id="IPR029026">
    <property type="entry name" value="tRNA_m1G_MTases_N"/>
</dbReference>
<evidence type="ECO:0000313" key="12">
    <source>
        <dbReference type="EMBL" id="KKR40695.1"/>
    </source>
</evidence>
<dbReference type="SUPFAM" id="SSF88697">
    <property type="entry name" value="PUA domain-like"/>
    <property type="match status" value="1"/>
</dbReference>